<sequence length="313" mass="36337">MATGISVDELPSKKYKNIWDEGICYSEITDIITDKKNSVDAFRWVENVKKNFSNNLKQQKGIIDDKTLEKRCRDLYYLIYGILNQLKNLRNYDHIYNGIKATVSSHIDSAFINLKYANCMMNDTKENYYAQPNIKDKKYIDDIFEDIKYIDSNISDINSSSKCNEIKEHIVEKISSLKTTYNSERDSDILKYYEFKSLDELDNIIKKIKCTSNGETEQLELTGSSHEASQLSGNIPMIVIYSFLGFLPVCLFLYKATPVGTWLKIRIKKKIKLDNNLSEETENEILEETSECVRNNLHDDKYSILYHSTGYSK</sequence>
<dbReference type="Proteomes" id="UP000078560">
    <property type="component" value="Unassembled WGS sequence"/>
</dbReference>
<accession>A0A1A8WQA7</accession>
<evidence type="ECO:0000256" key="1">
    <source>
        <dbReference type="SAM" id="Phobius"/>
    </source>
</evidence>
<dbReference type="InterPro" id="IPR008780">
    <property type="entry name" value="Plasmodium_Vir"/>
</dbReference>
<evidence type="ECO:0000313" key="3">
    <source>
        <dbReference type="Proteomes" id="UP000078560"/>
    </source>
</evidence>
<keyword evidence="1" id="KW-0472">Membrane</keyword>
<keyword evidence="1" id="KW-0812">Transmembrane</keyword>
<reference evidence="3" key="1">
    <citation type="submission" date="2016-05" db="EMBL/GenBank/DDBJ databases">
        <authorList>
            <person name="Naeem Raeece"/>
        </authorList>
    </citation>
    <scope>NUCLEOTIDE SEQUENCE [LARGE SCALE GENOMIC DNA]</scope>
</reference>
<keyword evidence="1" id="KW-1133">Transmembrane helix</keyword>
<feature type="transmembrane region" description="Helical" evidence="1">
    <location>
        <begin position="235"/>
        <end position="254"/>
    </location>
</feature>
<dbReference type="EMBL" id="FLQU01001552">
    <property type="protein sequence ID" value="SBS93514.1"/>
    <property type="molecule type" value="Genomic_DNA"/>
</dbReference>
<protein>
    <submittedName>
        <fullName evidence="2">PIR Superfamily Protein</fullName>
    </submittedName>
</protein>
<dbReference type="Pfam" id="PF05795">
    <property type="entry name" value="Plasmodium_Vir"/>
    <property type="match status" value="1"/>
</dbReference>
<proteinExistence type="predicted"/>
<organism evidence="2 3">
    <name type="scientific">Plasmodium ovale curtisi</name>
    <dbReference type="NCBI Taxonomy" id="864141"/>
    <lineage>
        <taxon>Eukaryota</taxon>
        <taxon>Sar</taxon>
        <taxon>Alveolata</taxon>
        <taxon>Apicomplexa</taxon>
        <taxon>Aconoidasida</taxon>
        <taxon>Haemosporida</taxon>
        <taxon>Plasmodiidae</taxon>
        <taxon>Plasmodium</taxon>
        <taxon>Plasmodium (Plasmodium)</taxon>
    </lineage>
</organism>
<dbReference type="AlphaFoldDB" id="A0A1A8WQA7"/>
<evidence type="ECO:0000313" key="2">
    <source>
        <dbReference type="EMBL" id="SBS93514.1"/>
    </source>
</evidence>
<name>A0A1A8WQA7_PLAOA</name>
<gene>
    <name evidence="2" type="ORF">POVCU2_0081880</name>
</gene>